<reference evidence="3" key="1">
    <citation type="submission" date="2016-11" db="UniProtKB">
        <authorList>
            <consortium name="WormBaseParasite"/>
        </authorList>
    </citation>
    <scope>IDENTIFICATION</scope>
</reference>
<organism evidence="2 3">
    <name type="scientific">Steinernema glaseri</name>
    <dbReference type="NCBI Taxonomy" id="37863"/>
    <lineage>
        <taxon>Eukaryota</taxon>
        <taxon>Metazoa</taxon>
        <taxon>Ecdysozoa</taxon>
        <taxon>Nematoda</taxon>
        <taxon>Chromadorea</taxon>
        <taxon>Rhabditida</taxon>
        <taxon>Tylenchina</taxon>
        <taxon>Panagrolaimomorpha</taxon>
        <taxon>Strongyloidoidea</taxon>
        <taxon>Steinernematidae</taxon>
        <taxon>Steinernema</taxon>
    </lineage>
</organism>
<sequence>MVQHTLLEEAFYYIYAVVLFLVAYSCMWMIVLPELFCTKRLRNMIRGAPVIRKMTKTHPNKARKVVEIHI</sequence>
<proteinExistence type="predicted"/>
<name>A0A1I7ZN80_9BILA</name>
<evidence type="ECO:0000256" key="1">
    <source>
        <dbReference type="SAM" id="Phobius"/>
    </source>
</evidence>
<evidence type="ECO:0000313" key="3">
    <source>
        <dbReference type="WBParaSite" id="L893_g27993.t1"/>
    </source>
</evidence>
<evidence type="ECO:0000313" key="2">
    <source>
        <dbReference type="Proteomes" id="UP000095287"/>
    </source>
</evidence>
<feature type="transmembrane region" description="Helical" evidence="1">
    <location>
        <begin position="12"/>
        <end position="36"/>
    </location>
</feature>
<keyword evidence="1" id="KW-0472">Membrane</keyword>
<keyword evidence="1" id="KW-0812">Transmembrane</keyword>
<dbReference type="Proteomes" id="UP000095287">
    <property type="component" value="Unplaced"/>
</dbReference>
<accession>A0A1I7ZN80</accession>
<keyword evidence="1" id="KW-1133">Transmembrane helix</keyword>
<protein>
    <submittedName>
        <fullName evidence="3">G_PROTEIN_RECEP_F1_2 domain-containing protein</fullName>
    </submittedName>
</protein>
<dbReference type="AlphaFoldDB" id="A0A1I7ZN80"/>
<keyword evidence="2" id="KW-1185">Reference proteome</keyword>
<dbReference type="WBParaSite" id="L893_g27993.t1">
    <property type="protein sequence ID" value="L893_g27993.t1"/>
    <property type="gene ID" value="L893_g27993"/>
</dbReference>